<dbReference type="Ensembl" id="ENSSANT00000058351.1">
    <property type="protein sequence ID" value="ENSSANP00000054846.1"/>
    <property type="gene ID" value="ENSSANG00000027468.1"/>
</dbReference>
<evidence type="ECO:0000259" key="3">
    <source>
        <dbReference type="PROSITE" id="PS50102"/>
    </source>
</evidence>
<dbReference type="GO" id="GO:0031123">
    <property type="term" value="P:RNA 3'-end processing"/>
    <property type="evidence" value="ECO:0007669"/>
    <property type="project" value="TreeGrafter"/>
</dbReference>
<dbReference type="SUPFAM" id="SSF81301">
    <property type="entry name" value="Nucleotidyltransferase"/>
    <property type="match status" value="1"/>
</dbReference>
<keyword evidence="1" id="KW-0694">RNA-binding</keyword>
<dbReference type="GO" id="GO:0003723">
    <property type="term" value="F:RNA binding"/>
    <property type="evidence" value="ECO:0007669"/>
    <property type="project" value="UniProtKB-UniRule"/>
</dbReference>
<dbReference type="InterPro" id="IPR012677">
    <property type="entry name" value="Nucleotide-bd_a/b_plait_sf"/>
</dbReference>
<dbReference type="InterPro" id="IPR000504">
    <property type="entry name" value="RRM_dom"/>
</dbReference>
<dbReference type="InterPro" id="IPR035979">
    <property type="entry name" value="RBD_domain_sf"/>
</dbReference>
<reference evidence="4" key="1">
    <citation type="submission" date="2025-08" db="UniProtKB">
        <authorList>
            <consortium name="Ensembl"/>
        </authorList>
    </citation>
    <scope>IDENTIFICATION</scope>
</reference>
<evidence type="ECO:0000256" key="1">
    <source>
        <dbReference type="PROSITE-ProRule" id="PRU00176"/>
    </source>
</evidence>
<gene>
    <name evidence="4" type="primary">tut1</name>
</gene>
<dbReference type="PANTHER" id="PTHR12271:SF127">
    <property type="entry name" value="SPECKLE TARGETED PIP5K1A-REGULATED POLY(A) POLYMERASE"/>
    <property type="match status" value="1"/>
</dbReference>
<protein>
    <submittedName>
        <fullName evidence="4">Speckle targeted PIP5K1A-regulated poly(A) polymerase-like</fullName>
    </submittedName>
</protein>
<dbReference type="GO" id="GO:0016607">
    <property type="term" value="C:nuclear speck"/>
    <property type="evidence" value="ECO:0007669"/>
    <property type="project" value="TreeGrafter"/>
</dbReference>
<evidence type="ECO:0000313" key="5">
    <source>
        <dbReference type="Proteomes" id="UP000472260"/>
    </source>
</evidence>
<dbReference type="Pfam" id="PF00076">
    <property type="entry name" value="RRM_1"/>
    <property type="match status" value="1"/>
</dbReference>
<dbReference type="InterPro" id="IPR003604">
    <property type="entry name" value="Matrin/U1-like-C_Znf_C2H2"/>
</dbReference>
<dbReference type="Gene3D" id="3.30.70.330">
    <property type="match status" value="1"/>
</dbReference>
<dbReference type="GO" id="GO:1990817">
    <property type="term" value="F:poly(A) RNA polymerase activity"/>
    <property type="evidence" value="ECO:0007669"/>
    <property type="project" value="TreeGrafter"/>
</dbReference>
<dbReference type="InterPro" id="IPR043519">
    <property type="entry name" value="NT_sf"/>
</dbReference>
<evidence type="ECO:0000313" key="4">
    <source>
        <dbReference type="Ensembl" id="ENSSANP00000054846.1"/>
    </source>
</evidence>
<dbReference type="PROSITE" id="PS00028">
    <property type="entry name" value="ZINC_FINGER_C2H2_1"/>
    <property type="match status" value="1"/>
</dbReference>
<dbReference type="PANTHER" id="PTHR12271">
    <property type="entry name" value="POLY A POLYMERASE CID PAP -RELATED"/>
    <property type="match status" value="1"/>
</dbReference>
<dbReference type="SMART" id="SM00360">
    <property type="entry name" value="RRM"/>
    <property type="match status" value="1"/>
</dbReference>
<keyword evidence="5" id="KW-1185">Reference proteome</keyword>
<sequence>MKLDKDIQTTQRGFHCNLCIVNLPNRPSLEDHVKGKKHQHLLRLRAQRKAQEENSVFVSGFKPDTSQTDLKEYLAQFGPVSDVIMDKQKGVYAIVEFSKPQNAQTALAQLQHQLNGLKLHVKPRERKEFKLASRGKQDSKTPQISLDKLNYKLCKTSSQMLKVVESFELKDNEKKVRELLVQLLQEVFTEFFPDCQIVPFGSSVNTFGIHSCDIDLFLDLENTKVFQARAKSSEEQTGKNQSEDCRSEDSILSDIHLSTANPAEVLELVAVILRKCVPGVHKVQTLSTARLPVVKFSHRELSLHGDITINNRLAVRNTRFLQLCSGIDSRLQPLVYTIRLWAKQKQLAGNLSGPGPLLNNYALTLLVIFYLQNRDPPVLPTVNQLKNMACEEEECIIEEWDCTFPSQPFIVPPSKNTEDLCKYTICFTLSVNMFTFTFLNWLPPITDFLQSDEEVVNTSEASGPKPLCSSVPKLRPMNVLDPFELNHNVAGNLNERTQKNFKRECCEAEKYCRSLQYQQKSTKGKSWGLVRLFAPPTEAGLRSQVDTEKIMEVSIPFKAAVLPEPLRAQLALAGQGFRGLWFAKVCSAVHMVFHEVLKCSPLEETQTTAVCQNLDKADRDGNEMEVNNQGVEDSGLQAKGETGKKRPLTVDEEGPSTSTVIQAKRQKLDADVEHPEPVHWTWTQRNRVWAGRRKVRRDPLKTSDETSKPEGGCVDIESRVTQSIVEKEEKLQDLLEFNVDAEVVGGNESTKVVLRFHPSHDTAGVFQDFFHFLESFLPKMAETILGRAES</sequence>
<dbReference type="GO" id="GO:0008270">
    <property type="term" value="F:zinc ion binding"/>
    <property type="evidence" value="ECO:0007669"/>
    <property type="project" value="InterPro"/>
</dbReference>
<accession>A0A671P7Y3</accession>
<name>A0A671P7Y3_9TELE</name>
<dbReference type="PROSITE" id="PS50102">
    <property type="entry name" value="RRM"/>
    <property type="match status" value="1"/>
</dbReference>
<dbReference type="InterPro" id="IPR054708">
    <property type="entry name" value="MTPAP-like_central"/>
</dbReference>
<feature type="domain" description="RRM" evidence="3">
    <location>
        <begin position="54"/>
        <end position="136"/>
    </location>
</feature>
<organism evidence="4 5">
    <name type="scientific">Sinocyclocheilus anshuiensis</name>
    <dbReference type="NCBI Taxonomy" id="1608454"/>
    <lineage>
        <taxon>Eukaryota</taxon>
        <taxon>Metazoa</taxon>
        <taxon>Chordata</taxon>
        <taxon>Craniata</taxon>
        <taxon>Vertebrata</taxon>
        <taxon>Euteleostomi</taxon>
        <taxon>Actinopterygii</taxon>
        <taxon>Neopterygii</taxon>
        <taxon>Teleostei</taxon>
        <taxon>Ostariophysi</taxon>
        <taxon>Cypriniformes</taxon>
        <taxon>Cyprinidae</taxon>
        <taxon>Cyprininae</taxon>
        <taxon>Sinocyclocheilus</taxon>
    </lineage>
</organism>
<dbReference type="Gene3D" id="1.10.1410.10">
    <property type="match status" value="1"/>
</dbReference>
<proteinExistence type="predicted"/>
<dbReference type="FunFam" id="3.30.70.330:FF:000305">
    <property type="entry name" value="speckle targeted PIP5K1A-regulated poly(A) polymerase"/>
    <property type="match status" value="1"/>
</dbReference>
<dbReference type="SMART" id="SM00451">
    <property type="entry name" value="ZnF_U1"/>
    <property type="match status" value="1"/>
</dbReference>
<dbReference type="SUPFAM" id="SSF81631">
    <property type="entry name" value="PAP/OAS1 substrate-binding domain"/>
    <property type="match status" value="1"/>
</dbReference>
<reference evidence="4" key="2">
    <citation type="submission" date="2025-09" db="UniProtKB">
        <authorList>
            <consortium name="Ensembl"/>
        </authorList>
    </citation>
    <scope>IDENTIFICATION</scope>
</reference>
<dbReference type="AlphaFoldDB" id="A0A671P7Y3"/>
<dbReference type="SUPFAM" id="SSF54928">
    <property type="entry name" value="RNA-binding domain, RBD"/>
    <property type="match status" value="1"/>
</dbReference>
<feature type="region of interest" description="Disordered" evidence="2">
    <location>
        <begin position="620"/>
        <end position="658"/>
    </location>
</feature>
<evidence type="ECO:0000256" key="2">
    <source>
        <dbReference type="SAM" id="MobiDB-lite"/>
    </source>
</evidence>
<dbReference type="CDD" id="cd05402">
    <property type="entry name" value="NT_PAP_TUTase"/>
    <property type="match status" value="1"/>
</dbReference>
<dbReference type="Proteomes" id="UP000472260">
    <property type="component" value="Unassembled WGS sequence"/>
</dbReference>
<dbReference type="Pfam" id="PF22600">
    <property type="entry name" value="MTPAP-like_central"/>
    <property type="match status" value="1"/>
</dbReference>
<dbReference type="Gene3D" id="3.30.460.10">
    <property type="entry name" value="Beta Polymerase, domain 2"/>
    <property type="match status" value="1"/>
</dbReference>
<dbReference type="InterPro" id="IPR013087">
    <property type="entry name" value="Znf_C2H2_type"/>
</dbReference>